<organism evidence="5 6">
    <name type="scientific">Populus alba x Populus x berolinensis</name>
    <dbReference type="NCBI Taxonomy" id="444605"/>
    <lineage>
        <taxon>Eukaryota</taxon>
        <taxon>Viridiplantae</taxon>
        <taxon>Streptophyta</taxon>
        <taxon>Embryophyta</taxon>
        <taxon>Tracheophyta</taxon>
        <taxon>Spermatophyta</taxon>
        <taxon>Magnoliopsida</taxon>
        <taxon>eudicotyledons</taxon>
        <taxon>Gunneridae</taxon>
        <taxon>Pentapetalae</taxon>
        <taxon>rosids</taxon>
        <taxon>fabids</taxon>
        <taxon>Malpighiales</taxon>
        <taxon>Salicaceae</taxon>
        <taxon>Saliceae</taxon>
        <taxon>Populus</taxon>
    </lineage>
</organism>
<keyword evidence="6" id="KW-1185">Reference proteome</keyword>
<name>A0AAD6LW42_9ROSI</name>
<dbReference type="InterPro" id="IPR039321">
    <property type="entry name" value="IDM2/3-like"/>
</dbReference>
<sequence length="1154" mass="127319">MDTSSQAANSLSTARSESFVDSSVIANNDQLFLLYFIIGNFFGPDVKEGPKKSLFQRAAEGLSTYLLEQLTGGYIKTEEIEHIYHYALRKAEKHLALKLSSLHQFFLGNLLASGTASYPHFPDMFPTHLHPHSLMDNRYQIVSNVIFINNPNTSHIGSKDIERFIRLTGLENLLLDRDAARFHSYLDGSALYDVIVHEAGPGVEWPPTSTHADGNLQARDLHVYDVQPLSCVPYRGLPPSHSCTTSLPARDSGKSAEESPRMVFLPSGAKKEEWSSLVAACKGGLALTGTAAMGQVQQTVGLVDIGECEDAYLFRVSLPGVRQDDNEFSCKIENDGKVLIKGITTTGEETVYRFSQKFEMLSRNLCSPGQFSVSFQLPGSVDPSQFSGKFGFDGILEAANRSLSAERTESFLDSNVSANNDRLFLLFFILGNYFGPDLKGEGPPKSLFRRAAEGLAMYTFDQLTVMENGDKFVSSIISINNPDAFHIDLKDIERFKRLTGLENLFLDRDAATSIRSYADGTLYDVIVHEAGHGIELSPTGTRFSRKRAEPADRIPRSRHHHVQGSGGSTSRQATDRRLAEDGPALFFLPSRAAKEQLSDLIAATKNGVALTDEFSYKIEADGGEVLIKGVTITGERTVYKFSQKFDMLSRNLCPPGQFSISFQLPGPVDPRQLTSNFGDDGILDALIMKSTLYGEMAWLLLLAAKTTKRQTFSSFTIPNPEQTTTHYFVSLPLLSQPLFLTDSDLLYCKHMDTSSQAANSLSTARSESFVDSSVIANNDQLFLLYFIIGNFFGPDVKEGPKKSLFQRAAEGLSTYLLEQLTGGYIKTEEIEHIYHYALRKAEKHLALKLSSLHQFFLGNLLASGTASYPHFPDMFPTHLHPHSLMDNRYQIVSNVIFINNPNTSHIGSKDIERFIRLTGLENLLLDRDAARFHSYLDGSALYDVIVHEAGPGVEWPPTSTHADGNLQARDLHVYDVQPLSCVPYRGLPPSHSCTTSLPARDSGKSAEESPRMVFLPSGAKKEEWSSLVAACKGGLALTGTAAMGQVQQTVGLVDIGECEDAYLFRVSLPGVRQDDNEFSCKIENDGKVLIKGITTTGEETVYRFSQKFEMLSRNLCSPGQFSVSFQLPGSVDPSQFSGKFGFDGILEVIVMKSM</sequence>
<feature type="domain" description="SHSP" evidence="4">
    <location>
        <begin position="291"/>
        <end position="417"/>
    </location>
</feature>
<evidence type="ECO:0000313" key="6">
    <source>
        <dbReference type="Proteomes" id="UP001164929"/>
    </source>
</evidence>
<evidence type="ECO:0000259" key="4">
    <source>
        <dbReference type="PROSITE" id="PS01031"/>
    </source>
</evidence>
<evidence type="ECO:0000256" key="2">
    <source>
        <dbReference type="RuleBase" id="RU003616"/>
    </source>
</evidence>
<evidence type="ECO:0000313" key="5">
    <source>
        <dbReference type="EMBL" id="KAJ6974366.1"/>
    </source>
</evidence>
<proteinExistence type="inferred from homology"/>
<dbReference type="Gene3D" id="2.60.40.790">
    <property type="match status" value="3"/>
</dbReference>
<feature type="compositionally biased region" description="Basic and acidic residues" evidence="3">
    <location>
        <begin position="546"/>
        <end position="555"/>
    </location>
</feature>
<dbReference type="FunFam" id="2.60.40.790:FF:000049">
    <property type="entry name" value="Increased DNA methylation 3"/>
    <property type="match status" value="2"/>
</dbReference>
<dbReference type="EMBL" id="JAQIZT010000013">
    <property type="protein sequence ID" value="KAJ6974366.1"/>
    <property type="molecule type" value="Genomic_DNA"/>
</dbReference>
<dbReference type="GO" id="GO:0005634">
    <property type="term" value="C:nucleus"/>
    <property type="evidence" value="ECO:0007669"/>
    <property type="project" value="TreeGrafter"/>
</dbReference>
<dbReference type="PANTHER" id="PTHR34661:SF3">
    <property type="entry name" value="INCREASED DNA METHYLATION 2"/>
    <property type="match status" value="1"/>
</dbReference>
<dbReference type="CDD" id="cd06464">
    <property type="entry name" value="ACD_sHsps-like"/>
    <property type="match status" value="3"/>
</dbReference>
<dbReference type="PANTHER" id="PTHR34661">
    <property type="entry name" value="INCREASED DNA METHYLATION 3"/>
    <property type="match status" value="1"/>
</dbReference>
<protein>
    <recommendedName>
        <fullName evidence="4">SHSP domain-containing protein</fullName>
    </recommendedName>
</protein>
<dbReference type="Pfam" id="PF00011">
    <property type="entry name" value="HSP20"/>
    <property type="match status" value="1"/>
</dbReference>
<evidence type="ECO:0000256" key="3">
    <source>
        <dbReference type="SAM" id="MobiDB-lite"/>
    </source>
</evidence>
<reference evidence="5" key="1">
    <citation type="journal article" date="2023" name="Mol. Ecol. Resour.">
        <title>Chromosome-level genome assembly of a triploid poplar Populus alba 'Berolinensis'.</title>
        <authorList>
            <person name="Chen S."/>
            <person name="Yu Y."/>
            <person name="Wang X."/>
            <person name="Wang S."/>
            <person name="Zhang T."/>
            <person name="Zhou Y."/>
            <person name="He R."/>
            <person name="Meng N."/>
            <person name="Wang Y."/>
            <person name="Liu W."/>
            <person name="Liu Z."/>
            <person name="Liu J."/>
            <person name="Guo Q."/>
            <person name="Huang H."/>
            <person name="Sederoff R.R."/>
            <person name="Wang G."/>
            <person name="Qu G."/>
            <person name="Chen S."/>
        </authorList>
    </citation>
    <scope>NUCLEOTIDE SEQUENCE</scope>
    <source>
        <strain evidence="5">SC-2020</strain>
    </source>
</reference>
<accession>A0AAD6LW42</accession>
<evidence type="ECO:0000256" key="1">
    <source>
        <dbReference type="PROSITE-ProRule" id="PRU00285"/>
    </source>
</evidence>
<dbReference type="SUPFAM" id="SSF49764">
    <property type="entry name" value="HSP20-like chaperones"/>
    <property type="match status" value="2"/>
</dbReference>
<dbReference type="InterPro" id="IPR002068">
    <property type="entry name" value="A-crystallin/Hsp20_dom"/>
</dbReference>
<dbReference type="InterPro" id="IPR008978">
    <property type="entry name" value="HSP20-like_chaperone"/>
</dbReference>
<dbReference type="Proteomes" id="UP001164929">
    <property type="component" value="Chromosome 13"/>
</dbReference>
<feature type="domain" description="SHSP" evidence="4">
    <location>
        <begin position="1041"/>
        <end position="1154"/>
    </location>
</feature>
<dbReference type="AlphaFoldDB" id="A0AAD6LW42"/>
<gene>
    <name evidence="5" type="ORF">NC653_030463</name>
</gene>
<feature type="region of interest" description="Disordered" evidence="3">
    <location>
        <begin position="537"/>
        <end position="574"/>
    </location>
</feature>
<dbReference type="PROSITE" id="PS01031">
    <property type="entry name" value="SHSP"/>
    <property type="match status" value="2"/>
</dbReference>
<comment type="caution">
    <text evidence="5">The sequence shown here is derived from an EMBL/GenBank/DDBJ whole genome shotgun (WGS) entry which is preliminary data.</text>
</comment>
<comment type="similarity">
    <text evidence="1 2">Belongs to the small heat shock protein (HSP20) family.</text>
</comment>